<dbReference type="EMBL" id="CP001085">
    <property type="protein sequence ID" value="ADD79793.1"/>
    <property type="molecule type" value="Genomic_DNA"/>
</dbReference>
<dbReference type="Gene3D" id="3.40.1010.10">
    <property type="entry name" value="Cobalt-precorrin-4 Transmethylase, Domain 1"/>
    <property type="match status" value="1"/>
</dbReference>
<dbReference type="InterPro" id="IPR008189">
    <property type="entry name" value="rRNA_ssu_MeTfrase_I"/>
</dbReference>
<dbReference type="PANTHER" id="PTHR46111">
    <property type="entry name" value="RIBOSOMAL RNA SMALL SUBUNIT METHYLTRANSFERASE I"/>
    <property type="match status" value="1"/>
</dbReference>
<dbReference type="CDD" id="cd11648">
    <property type="entry name" value="RsmI"/>
    <property type="match status" value="1"/>
</dbReference>
<dbReference type="KEGG" id="rip:RIEPE_0029"/>
<evidence type="ECO:0000256" key="6">
    <source>
        <dbReference type="HAMAP-Rule" id="MF_01877"/>
    </source>
</evidence>
<dbReference type="GO" id="GO:0070677">
    <property type="term" value="F:rRNA (cytosine-2'-O-)-methyltransferase activity"/>
    <property type="evidence" value="ECO:0007669"/>
    <property type="project" value="UniProtKB-UniRule"/>
</dbReference>
<dbReference type="Gene3D" id="3.30.950.10">
    <property type="entry name" value="Methyltransferase, Cobalt-precorrin-4 Transmethylase, Domain 2"/>
    <property type="match status" value="1"/>
</dbReference>
<dbReference type="PANTHER" id="PTHR46111:SF1">
    <property type="entry name" value="RIBOSOMAL RNA SMALL SUBUNIT METHYLTRANSFERASE I"/>
    <property type="match status" value="1"/>
</dbReference>
<reference evidence="8" key="1">
    <citation type="submission" date="2008-05" db="EMBL/GenBank/DDBJ databases">
        <title>Genome sequence of Riesia pediculicola USDA.</title>
        <authorList>
            <person name="Kirkness E.F."/>
        </authorList>
    </citation>
    <scope>NUCLEOTIDE SEQUENCE [LARGE SCALE GENOMIC DNA]</scope>
    <source>
        <strain evidence="8">USDA</strain>
    </source>
</reference>
<keyword evidence="1 6" id="KW-0963">Cytoplasm</keyword>
<dbReference type="eggNOG" id="COG0313">
    <property type="taxonomic scope" value="Bacteria"/>
</dbReference>
<protein>
    <recommendedName>
        <fullName evidence="6">Ribosomal RNA small subunit methyltransferase I</fullName>
        <ecNumber evidence="6">2.1.1.198</ecNumber>
    </recommendedName>
    <alternativeName>
        <fullName evidence="6">16S rRNA 2'-O-ribose C1402 methyltransferase</fullName>
    </alternativeName>
    <alternativeName>
        <fullName evidence="6">rRNA (cytidine-2'-O-)-methyltransferase RsmI</fullName>
    </alternativeName>
</protein>
<dbReference type="EC" id="2.1.1.198" evidence="6"/>
<dbReference type="InterPro" id="IPR000878">
    <property type="entry name" value="4pyrrol_Mease"/>
</dbReference>
<gene>
    <name evidence="6" type="primary">rsmI</name>
    <name evidence="8" type="ordered locus">RIEPE_0029</name>
</gene>
<dbReference type="PIRSF" id="PIRSF005917">
    <property type="entry name" value="MTase_YraL"/>
    <property type="match status" value="1"/>
</dbReference>
<name>D4G7K2_RIEPU</name>
<keyword evidence="4 6" id="KW-0808">Transferase</keyword>
<dbReference type="STRING" id="515618.RIEPE_0029"/>
<evidence type="ECO:0000256" key="1">
    <source>
        <dbReference type="ARBA" id="ARBA00022490"/>
    </source>
</evidence>
<dbReference type="FunFam" id="3.30.950.10:FF:000002">
    <property type="entry name" value="Ribosomal RNA small subunit methyltransferase I"/>
    <property type="match status" value="1"/>
</dbReference>
<dbReference type="InterPro" id="IPR014777">
    <property type="entry name" value="4pyrrole_Mease_sub1"/>
</dbReference>
<dbReference type="Pfam" id="PF00590">
    <property type="entry name" value="TP_methylase"/>
    <property type="match status" value="1"/>
</dbReference>
<dbReference type="HOGENOM" id="CLU_044779_1_0_6"/>
<dbReference type="OrthoDB" id="9809084at2"/>
<dbReference type="InterPro" id="IPR014776">
    <property type="entry name" value="4pyrrole_Mease_sub2"/>
</dbReference>
<dbReference type="NCBIfam" id="TIGR00096">
    <property type="entry name" value="16S rRNA (cytidine(1402)-2'-O)-methyltransferase"/>
    <property type="match status" value="1"/>
</dbReference>
<sequence>MTNLYIVPTPIGNLKDITLRALNTLKEVDLIAAENIHRTSLILNHYRIFKKIISFNRKNEERKIEELISILMRGKKVAIVSNSGTPLISDPGFHLVKKCIERHIKVIPLPGPCSMITALSASGISTNQFCYEGFLPRKNLSKRKRLKKIEEEYRTLIFFESPKRILNTLECISDIFGSSREVVLAKEITKIWETFYKGNAKKLIKLIKLGEIKRKGEIILIVEGYTPSKKNEHGSINLNAKKLLNLLLKHLPLRDAIKIVGKSYNLRNNYLYNLFITNRYIFEHECSLSDRKIYERVN</sequence>
<feature type="domain" description="Tetrapyrrole methylase" evidence="7">
    <location>
        <begin position="4"/>
        <end position="203"/>
    </location>
</feature>
<dbReference type="Proteomes" id="UP000001700">
    <property type="component" value="Chromosome"/>
</dbReference>
<keyword evidence="3 6" id="KW-0489">Methyltransferase</keyword>
<dbReference type="HAMAP" id="MF_01877">
    <property type="entry name" value="16SrRNA_methyltr_I"/>
    <property type="match status" value="1"/>
</dbReference>
<comment type="similarity">
    <text evidence="6">Belongs to the methyltransferase superfamily. RsmI family.</text>
</comment>
<evidence type="ECO:0000313" key="9">
    <source>
        <dbReference type="Proteomes" id="UP000001700"/>
    </source>
</evidence>
<evidence type="ECO:0000256" key="2">
    <source>
        <dbReference type="ARBA" id="ARBA00022552"/>
    </source>
</evidence>
<evidence type="ECO:0000256" key="4">
    <source>
        <dbReference type="ARBA" id="ARBA00022679"/>
    </source>
</evidence>
<comment type="function">
    <text evidence="6">Catalyzes the 2'-O-methylation of the ribose of cytidine 1402 (C1402) in 16S rRNA.</text>
</comment>
<dbReference type="PROSITE" id="PS01296">
    <property type="entry name" value="RSMI"/>
    <property type="match status" value="1"/>
</dbReference>
<keyword evidence="9" id="KW-1185">Reference proteome</keyword>
<dbReference type="RefSeq" id="WP_013087775.1">
    <property type="nucleotide sequence ID" value="NC_014109.1"/>
</dbReference>
<comment type="subcellular location">
    <subcellularLocation>
        <location evidence="6">Cytoplasm</location>
    </subcellularLocation>
</comment>
<keyword evidence="5 6" id="KW-0949">S-adenosyl-L-methionine</keyword>
<keyword evidence="2 6" id="KW-0698">rRNA processing</keyword>
<proteinExistence type="inferred from homology"/>
<dbReference type="InterPro" id="IPR035996">
    <property type="entry name" value="4pyrrol_Methylase_sf"/>
</dbReference>
<organism evidence="8 9">
    <name type="scientific">Riesia pediculicola (strain USDA)</name>
    <dbReference type="NCBI Taxonomy" id="515618"/>
    <lineage>
        <taxon>Bacteria</taxon>
        <taxon>Pseudomonadati</taxon>
        <taxon>Pseudomonadota</taxon>
        <taxon>Gammaproteobacteria</taxon>
        <taxon>Enterobacterales</taxon>
        <taxon>Enterobacteriaceae</taxon>
        <taxon>Candidatus Riesia</taxon>
    </lineage>
</organism>
<dbReference type="InterPro" id="IPR018063">
    <property type="entry name" value="SAM_MeTrfase_RsmI_CS"/>
</dbReference>
<dbReference type="SUPFAM" id="SSF53790">
    <property type="entry name" value="Tetrapyrrole methylase"/>
    <property type="match status" value="1"/>
</dbReference>
<evidence type="ECO:0000256" key="5">
    <source>
        <dbReference type="ARBA" id="ARBA00022691"/>
    </source>
</evidence>
<dbReference type="GO" id="GO:0005737">
    <property type="term" value="C:cytoplasm"/>
    <property type="evidence" value="ECO:0007669"/>
    <property type="project" value="UniProtKB-SubCell"/>
</dbReference>
<accession>D4G7K2</accession>
<evidence type="ECO:0000313" key="8">
    <source>
        <dbReference type="EMBL" id="ADD79793.1"/>
    </source>
</evidence>
<comment type="catalytic activity">
    <reaction evidence="6">
        <text>cytidine(1402) in 16S rRNA + S-adenosyl-L-methionine = 2'-O-methylcytidine(1402) in 16S rRNA + S-adenosyl-L-homocysteine + H(+)</text>
        <dbReference type="Rhea" id="RHEA:42924"/>
        <dbReference type="Rhea" id="RHEA-COMP:10285"/>
        <dbReference type="Rhea" id="RHEA-COMP:10286"/>
        <dbReference type="ChEBI" id="CHEBI:15378"/>
        <dbReference type="ChEBI" id="CHEBI:57856"/>
        <dbReference type="ChEBI" id="CHEBI:59789"/>
        <dbReference type="ChEBI" id="CHEBI:74495"/>
        <dbReference type="ChEBI" id="CHEBI:82748"/>
        <dbReference type="EC" id="2.1.1.198"/>
    </reaction>
</comment>
<evidence type="ECO:0000256" key="3">
    <source>
        <dbReference type="ARBA" id="ARBA00022603"/>
    </source>
</evidence>
<evidence type="ECO:0000259" key="7">
    <source>
        <dbReference type="Pfam" id="PF00590"/>
    </source>
</evidence>
<dbReference type="AlphaFoldDB" id="D4G7K2"/>